<keyword evidence="1" id="KW-0472">Membrane</keyword>
<feature type="transmembrane region" description="Helical" evidence="1">
    <location>
        <begin position="16"/>
        <end position="38"/>
    </location>
</feature>
<name>C6M6E4_NEISI</name>
<proteinExistence type="predicted"/>
<evidence type="ECO:0000256" key="1">
    <source>
        <dbReference type="SAM" id="Phobius"/>
    </source>
</evidence>
<comment type="caution">
    <text evidence="2">The sequence shown here is derived from an EMBL/GenBank/DDBJ whole genome shotgun (WGS) entry which is preliminary data.</text>
</comment>
<evidence type="ECO:0000313" key="2">
    <source>
        <dbReference type="EMBL" id="EET44143.1"/>
    </source>
</evidence>
<keyword evidence="1" id="KW-0812">Transmembrane</keyword>
<dbReference type="Proteomes" id="UP000005365">
    <property type="component" value="Unassembled WGS sequence"/>
</dbReference>
<gene>
    <name evidence="2" type="ORF">NEISICOT_02096</name>
</gene>
<keyword evidence="3" id="KW-1185">Reference proteome</keyword>
<sequence>MIVKGRLKTWVFRRPFCIGLTSIGSHEMWFSLPIIFLYL</sequence>
<dbReference type="AlphaFoldDB" id="C6M6E4"/>
<reference evidence="2" key="1">
    <citation type="submission" date="2009-07" db="EMBL/GenBank/DDBJ databases">
        <authorList>
            <person name="Weinstock G."/>
            <person name="Sodergren E."/>
            <person name="Clifton S."/>
            <person name="Fulton L."/>
            <person name="Fulton B."/>
            <person name="Courtney L."/>
            <person name="Fronick C."/>
            <person name="Harrison M."/>
            <person name="Strong C."/>
            <person name="Farmer C."/>
            <person name="Delahaunty K."/>
            <person name="Markovic C."/>
            <person name="Hall O."/>
            <person name="Minx P."/>
            <person name="Tomlinson C."/>
            <person name="Mitreva M."/>
            <person name="Nelson J."/>
            <person name="Hou S."/>
            <person name="Wollam A."/>
            <person name="Pepin K.H."/>
            <person name="Johnson M."/>
            <person name="Bhonagiri V."/>
            <person name="Nash W.E."/>
            <person name="Warren W."/>
            <person name="Chinwalla A."/>
            <person name="Mardis E.R."/>
            <person name="Wilson R.K."/>
        </authorList>
    </citation>
    <scope>NUCLEOTIDE SEQUENCE [LARGE SCALE GENOMIC DNA]</scope>
    <source>
        <strain evidence="2">ATCC 29256</strain>
    </source>
</reference>
<keyword evidence="1" id="KW-1133">Transmembrane helix</keyword>
<organism evidence="2 3">
    <name type="scientific">Neisseria sicca ATCC 29256</name>
    <dbReference type="NCBI Taxonomy" id="547045"/>
    <lineage>
        <taxon>Bacteria</taxon>
        <taxon>Pseudomonadati</taxon>
        <taxon>Pseudomonadota</taxon>
        <taxon>Betaproteobacteria</taxon>
        <taxon>Neisseriales</taxon>
        <taxon>Neisseriaceae</taxon>
        <taxon>Neisseria</taxon>
    </lineage>
</organism>
<evidence type="ECO:0000313" key="3">
    <source>
        <dbReference type="Proteomes" id="UP000005365"/>
    </source>
</evidence>
<dbReference type="EMBL" id="ACKO02000012">
    <property type="protein sequence ID" value="EET44143.1"/>
    <property type="molecule type" value="Genomic_DNA"/>
</dbReference>
<accession>C6M6E4</accession>
<protein>
    <submittedName>
        <fullName evidence="2">Uncharacterized protein</fullName>
    </submittedName>
</protein>